<name>A0A1M7S4F6_FERGO</name>
<dbReference type="InterPro" id="IPR029032">
    <property type="entry name" value="AhpD-like"/>
</dbReference>
<dbReference type="STRING" id="1121883.SAMN02745226_00465"/>
<reference evidence="3" key="1">
    <citation type="submission" date="2016-12" db="EMBL/GenBank/DDBJ databases">
        <authorList>
            <person name="Varghese N."/>
            <person name="Submissions S."/>
        </authorList>
    </citation>
    <scope>NUCLEOTIDE SEQUENCE [LARGE SCALE GENOMIC DNA]</scope>
    <source>
        <strain evidence="3">DSM 13020</strain>
    </source>
</reference>
<dbReference type="SUPFAM" id="SSF69118">
    <property type="entry name" value="AhpD-like"/>
    <property type="match status" value="1"/>
</dbReference>
<dbReference type="EMBL" id="FRDJ01000002">
    <property type="protein sequence ID" value="SHN53346.1"/>
    <property type="molecule type" value="Genomic_DNA"/>
</dbReference>
<sequence>MSESQFNTLEEFKKFRERMNKEILDRGTLNTKRFWNLDGAVYQNGALEPKVKELMGLVASMVLRCDDCITYHMIRCAELGATDEEFFETFDIALIVGGSIVIPHLRRAVNTLLEIRRLQSSGEGISI</sequence>
<dbReference type="RefSeq" id="WP_072757953.1">
    <property type="nucleotide sequence ID" value="NZ_FRDJ01000002.1"/>
</dbReference>
<keyword evidence="2" id="KW-0575">Peroxidase</keyword>
<dbReference type="PANTHER" id="PTHR33930">
    <property type="entry name" value="ALKYL HYDROPEROXIDE REDUCTASE AHPD"/>
    <property type="match status" value="1"/>
</dbReference>
<gene>
    <name evidence="2" type="ORF">SAMN02745226_00465</name>
</gene>
<evidence type="ECO:0000313" key="2">
    <source>
        <dbReference type="EMBL" id="SHN53346.1"/>
    </source>
</evidence>
<dbReference type="Gene3D" id="1.20.1290.10">
    <property type="entry name" value="AhpD-like"/>
    <property type="match status" value="1"/>
</dbReference>
<accession>A0A1M7S4F6</accession>
<feature type="domain" description="Carboxymuconolactone decarboxylase-like" evidence="1">
    <location>
        <begin position="32"/>
        <end position="109"/>
    </location>
</feature>
<dbReference type="InterPro" id="IPR003779">
    <property type="entry name" value="CMD-like"/>
</dbReference>
<dbReference type="Proteomes" id="UP000184207">
    <property type="component" value="Unassembled WGS sequence"/>
</dbReference>
<keyword evidence="2" id="KW-0560">Oxidoreductase</keyword>
<organism evidence="2 3">
    <name type="scientific">Fervidobacterium gondwanense DSM 13020</name>
    <dbReference type="NCBI Taxonomy" id="1121883"/>
    <lineage>
        <taxon>Bacteria</taxon>
        <taxon>Thermotogati</taxon>
        <taxon>Thermotogota</taxon>
        <taxon>Thermotogae</taxon>
        <taxon>Thermotogales</taxon>
        <taxon>Fervidobacteriaceae</taxon>
        <taxon>Fervidobacterium</taxon>
    </lineage>
</organism>
<proteinExistence type="predicted"/>
<dbReference type="PANTHER" id="PTHR33930:SF2">
    <property type="entry name" value="BLR3452 PROTEIN"/>
    <property type="match status" value="1"/>
</dbReference>
<dbReference type="Pfam" id="PF02627">
    <property type="entry name" value="CMD"/>
    <property type="match status" value="1"/>
</dbReference>
<dbReference type="OrthoDB" id="9806086at2"/>
<keyword evidence="3" id="KW-1185">Reference proteome</keyword>
<protein>
    <submittedName>
        <fullName evidence="2">Alkylhydroperoxidase AhpD family core domain-containing protein</fullName>
    </submittedName>
</protein>
<dbReference type="GO" id="GO:0051920">
    <property type="term" value="F:peroxiredoxin activity"/>
    <property type="evidence" value="ECO:0007669"/>
    <property type="project" value="InterPro"/>
</dbReference>
<dbReference type="AlphaFoldDB" id="A0A1M7S4F6"/>
<evidence type="ECO:0000313" key="3">
    <source>
        <dbReference type="Proteomes" id="UP000184207"/>
    </source>
</evidence>
<evidence type="ECO:0000259" key="1">
    <source>
        <dbReference type="Pfam" id="PF02627"/>
    </source>
</evidence>